<dbReference type="EMBL" id="KM363766">
    <property type="protein sequence ID" value="AKH49404.1"/>
    <property type="molecule type" value="mRNA"/>
</dbReference>
<evidence type="ECO:0000256" key="1">
    <source>
        <dbReference type="ARBA" id="ARBA00004141"/>
    </source>
</evidence>
<dbReference type="PANTHER" id="PTHR14154">
    <property type="entry name" value="UPF0041 BRAIN PROTEIN 44-RELATED"/>
    <property type="match status" value="1"/>
</dbReference>
<feature type="transmembrane region" description="Helical" evidence="10">
    <location>
        <begin position="161"/>
        <end position="182"/>
    </location>
</feature>
<comment type="subcellular location">
    <subcellularLocation>
        <location evidence="1">Membrane</location>
        <topology evidence="1">Multi-pass membrane protein</topology>
    </subcellularLocation>
    <subcellularLocation>
        <location evidence="2">Plastid</location>
        <location evidence="2">Chloroplast</location>
    </subcellularLocation>
</comment>
<feature type="transmembrane region" description="Helical" evidence="10">
    <location>
        <begin position="203"/>
        <end position="229"/>
    </location>
</feature>
<organism evidence="11">
    <name type="scientific">Syntrichia caninervis</name>
    <dbReference type="NCBI Taxonomy" id="200751"/>
    <lineage>
        <taxon>Eukaryota</taxon>
        <taxon>Viridiplantae</taxon>
        <taxon>Streptophyta</taxon>
        <taxon>Embryophyta</taxon>
        <taxon>Bryophyta</taxon>
        <taxon>Bryophytina</taxon>
        <taxon>Bryopsida</taxon>
        <taxon>Dicranidae</taxon>
        <taxon>Pottiales</taxon>
        <taxon>Pottiaceae</taxon>
        <taxon>Syntrichia</taxon>
    </lineage>
</organism>
<keyword evidence="3" id="KW-0150">Chloroplast</keyword>
<dbReference type="Gene3D" id="1.10.3460.10">
    <property type="entry name" value="Chlorophyll a/b binding protein domain"/>
    <property type="match status" value="1"/>
</dbReference>
<comment type="similarity">
    <text evidence="8">Belongs to the ELIP/psbS family.</text>
</comment>
<evidence type="ECO:0000256" key="9">
    <source>
        <dbReference type="SAM" id="MobiDB-lite"/>
    </source>
</evidence>
<evidence type="ECO:0000256" key="10">
    <source>
        <dbReference type="SAM" id="Phobius"/>
    </source>
</evidence>
<name>A0A0F7LCR8_9BRYO</name>
<reference evidence="11" key="1">
    <citation type="submission" date="2014-08" db="EMBL/GenBank/DDBJ databases">
        <authorList>
            <person name="Zhou Y."/>
        </authorList>
    </citation>
    <scope>NUCLEOTIDE SEQUENCE</scope>
</reference>
<dbReference type="SUPFAM" id="SSF103511">
    <property type="entry name" value="Chlorophyll a-b binding protein"/>
    <property type="match status" value="1"/>
</dbReference>
<evidence type="ECO:0000313" key="11">
    <source>
        <dbReference type="EMBL" id="AKH49404.1"/>
    </source>
</evidence>
<evidence type="ECO:0000256" key="3">
    <source>
        <dbReference type="ARBA" id="ARBA00022528"/>
    </source>
</evidence>
<keyword evidence="4" id="KW-0934">Plastid</keyword>
<evidence type="ECO:0000256" key="2">
    <source>
        <dbReference type="ARBA" id="ARBA00004229"/>
    </source>
</evidence>
<dbReference type="InterPro" id="IPR022796">
    <property type="entry name" value="Chloroa_b-bind"/>
</dbReference>
<proteinExistence type="evidence at transcript level"/>
<feature type="region of interest" description="Disordered" evidence="9">
    <location>
        <begin position="73"/>
        <end position="104"/>
    </location>
</feature>
<dbReference type="Pfam" id="PF00504">
    <property type="entry name" value="Chloroa_b-bind"/>
    <property type="match status" value="1"/>
</dbReference>
<keyword evidence="7 10" id="KW-0472">Membrane</keyword>
<evidence type="ECO:0000256" key="5">
    <source>
        <dbReference type="ARBA" id="ARBA00022692"/>
    </source>
</evidence>
<keyword evidence="6 10" id="KW-1133">Transmembrane helix</keyword>
<dbReference type="AlphaFoldDB" id="A0A0F7LCR8"/>
<protein>
    <submittedName>
        <fullName evidence="11">ELIP1</fullName>
    </submittedName>
</protein>
<sequence>MAAMASQMRNVCAMTGGALGGIALPSRNVRTARMPAQLVPGRVVRCEALPEEKYVNPIDQATKKTITREEVLQNQATNESEQRSIFGEKPPAGSPYGRPEVERRPETGNLSPWSVFAFDGAAPETINGRLAMLGFVWAIIGEKTTGLSVADQLFSPGATGLIWFLASVQILSYASLVPIFNARESTDARSFGPFRAKAERWNGRAAMIGFASLILTEAIIQGPLFVWFFNNARFPV</sequence>
<accession>A0A0F7LCR8</accession>
<keyword evidence="5 10" id="KW-0812">Transmembrane</keyword>
<dbReference type="GO" id="GO:0016020">
    <property type="term" value="C:membrane"/>
    <property type="evidence" value="ECO:0007669"/>
    <property type="project" value="UniProtKB-SubCell"/>
</dbReference>
<dbReference type="GO" id="GO:0009507">
    <property type="term" value="C:chloroplast"/>
    <property type="evidence" value="ECO:0007669"/>
    <property type="project" value="UniProtKB-SubCell"/>
</dbReference>
<evidence type="ECO:0000256" key="6">
    <source>
        <dbReference type="ARBA" id="ARBA00022989"/>
    </source>
</evidence>
<dbReference type="SMR" id="A0A0F7LCR8"/>
<evidence type="ECO:0000256" key="4">
    <source>
        <dbReference type="ARBA" id="ARBA00022640"/>
    </source>
</evidence>
<evidence type="ECO:0000256" key="8">
    <source>
        <dbReference type="ARBA" id="ARBA00037956"/>
    </source>
</evidence>
<evidence type="ECO:0000256" key="7">
    <source>
        <dbReference type="ARBA" id="ARBA00023136"/>
    </source>
</evidence>